<keyword evidence="1" id="KW-1133">Transmembrane helix</keyword>
<keyword evidence="1" id="KW-0812">Transmembrane</keyword>
<dbReference type="PATRIC" id="fig|742737.3.peg.1293"/>
<reference evidence="2 3" key="1">
    <citation type="submission" date="2011-08" db="EMBL/GenBank/DDBJ databases">
        <title>The Genome Sequence of Clostridium hathewayi WAL-18680.</title>
        <authorList>
            <consortium name="The Broad Institute Genome Sequencing Platform"/>
            <person name="Earl A."/>
            <person name="Ward D."/>
            <person name="Feldgarden M."/>
            <person name="Gevers D."/>
            <person name="Finegold S.M."/>
            <person name="Summanen P.H."/>
            <person name="Molitoris D.R."/>
            <person name="Song M."/>
            <person name="Daigneault M."/>
            <person name="Allen-Vercoe E."/>
            <person name="Young S.K."/>
            <person name="Zeng Q."/>
            <person name="Gargeya S."/>
            <person name="Fitzgerald M."/>
            <person name="Haas B."/>
            <person name="Abouelleil A."/>
            <person name="Alvarado L."/>
            <person name="Arachchi H.M."/>
            <person name="Berlin A."/>
            <person name="Brown A."/>
            <person name="Chapman S.B."/>
            <person name="Chen Z."/>
            <person name="Dunbar C."/>
            <person name="Freedman E."/>
            <person name="Gearin G."/>
            <person name="Gellesch M."/>
            <person name="Goldberg J."/>
            <person name="Griggs A."/>
            <person name="Gujja S."/>
            <person name="Heiman D."/>
            <person name="Howarth C."/>
            <person name="Larson L."/>
            <person name="Lui A."/>
            <person name="MacDonald P.J.P."/>
            <person name="Montmayeur A."/>
            <person name="Murphy C."/>
            <person name="Neiman D."/>
            <person name="Pearson M."/>
            <person name="Priest M."/>
            <person name="Roberts A."/>
            <person name="Saif S."/>
            <person name="Shea T."/>
            <person name="Shenoy N."/>
            <person name="Sisk P."/>
            <person name="Stolte C."/>
            <person name="Sykes S."/>
            <person name="Wortman J."/>
            <person name="Nusbaum C."/>
            <person name="Birren B."/>
        </authorList>
    </citation>
    <scope>NUCLEOTIDE SEQUENCE [LARGE SCALE GENOMIC DNA]</scope>
    <source>
        <strain evidence="2 3">WAL-18680</strain>
    </source>
</reference>
<protein>
    <submittedName>
        <fullName evidence="2">Uncharacterized protein</fullName>
    </submittedName>
</protein>
<evidence type="ECO:0000256" key="1">
    <source>
        <dbReference type="SAM" id="Phobius"/>
    </source>
</evidence>
<evidence type="ECO:0000313" key="3">
    <source>
        <dbReference type="Proteomes" id="UP000005384"/>
    </source>
</evidence>
<accession>G5ICU9</accession>
<dbReference type="EMBL" id="ADLN01000012">
    <property type="protein sequence ID" value="EHI60720.1"/>
    <property type="molecule type" value="Genomic_DNA"/>
</dbReference>
<keyword evidence="1" id="KW-0472">Membrane</keyword>
<dbReference type="Proteomes" id="UP000005384">
    <property type="component" value="Unassembled WGS sequence"/>
</dbReference>
<name>G5ICU9_9FIRM</name>
<dbReference type="OrthoDB" id="2087872at2"/>
<comment type="caution">
    <text evidence="2">The sequence shown here is derived from an EMBL/GenBank/DDBJ whole genome shotgun (WGS) entry which is preliminary data.</text>
</comment>
<organism evidence="2 3">
    <name type="scientific">Hungatella hathewayi WAL-18680</name>
    <dbReference type="NCBI Taxonomy" id="742737"/>
    <lineage>
        <taxon>Bacteria</taxon>
        <taxon>Bacillati</taxon>
        <taxon>Bacillota</taxon>
        <taxon>Clostridia</taxon>
        <taxon>Lachnospirales</taxon>
        <taxon>Lachnospiraceae</taxon>
        <taxon>Hungatella</taxon>
    </lineage>
</organism>
<dbReference type="AlphaFoldDB" id="G5ICU9"/>
<proteinExistence type="predicted"/>
<gene>
    <name evidence="2" type="ORF">HMPREF9473_01284</name>
</gene>
<dbReference type="HOGENOM" id="CLU_098580_1_0_9"/>
<dbReference type="RefSeq" id="WP_006779269.1">
    <property type="nucleotide sequence ID" value="NZ_CP040506.1"/>
</dbReference>
<evidence type="ECO:0000313" key="2">
    <source>
        <dbReference type="EMBL" id="EHI60720.1"/>
    </source>
</evidence>
<keyword evidence="3" id="KW-1185">Reference proteome</keyword>
<feature type="transmembrane region" description="Helical" evidence="1">
    <location>
        <begin position="25"/>
        <end position="48"/>
    </location>
</feature>
<sequence length="193" mass="21349">MKEKREMPTVPVSGRGRKEKLGKKFTGVLVVVLLLVVAVLGAAVYLLLERSKPEAKEGLAYEANVIAGDIPGKSKEERQRELNSVVEEGMLAMSINATPSGPGTGRDRSVNWLIENPSNQGKLIRVEIYRDDTGEKIYETGAIKPGNYVESAPPDTDLPVGEYDCTARFYTYRLETEEYIGQAAARIRLVIYE</sequence>